<dbReference type="AlphaFoldDB" id="A0A3D9V409"/>
<comment type="subunit">
    <text evidence="2">Interacts transiently with the RNA polymerase catalytic core formed by RpoA, RpoB, RpoC and RpoZ (2 alpha, 1 beta, 1 beta' and 1 omega subunit) to form the RNA polymerase holoenzyme that can initiate transcription.</text>
</comment>
<evidence type="ECO:0000313" key="9">
    <source>
        <dbReference type="EMBL" id="REF36106.1"/>
    </source>
</evidence>
<comment type="similarity">
    <text evidence="1">Belongs to the sigma-70 factor family. ECF subfamily.</text>
</comment>
<dbReference type="GO" id="GO:0003677">
    <property type="term" value="F:DNA binding"/>
    <property type="evidence" value="ECO:0007669"/>
    <property type="project" value="InterPro"/>
</dbReference>
<comment type="caution">
    <text evidence="9">The sequence shown here is derived from an EMBL/GenBank/DDBJ whole genome shotgun (WGS) entry which is preliminary data.</text>
</comment>
<dbReference type="SUPFAM" id="SSF88946">
    <property type="entry name" value="Sigma2 domain of RNA polymerase sigma factors"/>
    <property type="match status" value="1"/>
</dbReference>
<evidence type="ECO:0000256" key="3">
    <source>
        <dbReference type="ARBA" id="ARBA00023015"/>
    </source>
</evidence>
<evidence type="ECO:0000256" key="5">
    <source>
        <dbReference type="ARBA" id="ARBA00023163"/>
    </source>
</evidence>
<evidence type="ECO:0000256" key="1">
    <source>
        <dbReference type="ARBA" id="ARBA00010641"/>
    </source>
</evidence>
<dbReference type="Pfam" id="PF12680">
    <property type="entry name" value="SnoaL_2"/>
    <property type="match status" value="1"/>
</dbReference>
<keyword evidence="3" id="KW-0805">Transcription regulation</keyword>
<dbReference type="PANTHER" id="PTHR30173">
    <property type="entry name" value="SIGMA 19 FACTOR"/>
    <property type="match status" value="1"/>
</dbReference>
<evidence type="ECO:0000256" key="2">
    <source>
        <dbReference type="ARBA" id="ARBA00011344"/>
    </source>
</evidence>
<dbReference type="InterPro" id="IPR013325">
    <property type="entry name" value="RNA_pol_sigma_r2"/>
</dbReference>
<organism evidence="9 10">
    <name type="scientific">Thermasporomyces composti</name>
    <dbReference type="NCBI Taxonomy" id="696763"/>
    <lineage>
        <taxon>Bacteria</taxon>
        <taxon>Bacillati</taxon>
        <taxon>Actinomycetota</taxon>
        <taxon>Actinomycetes</taxon>
        <taxon>Propionibacteriales</taxon>
        <taxon>Nocardioidaceae</taxon>
        <taxon>Thermasporomyces</taxon>
    </lineage>
</organism>
<dbReference type="Gene3D" id="3.10.450.50">
    <property type="match status" value="1"/>
</dbReference>
<evidence type="ECO:0000259" key="6">
    <source>
        <dbReference type="Pfam" id="PF04542"/>
    </source>
</evidence>
<dbReference type="NCBIfam" id="TIGR02937">
    <property type="entry name" value="sigma70-ECF"/>
    <property type="match status" value="1"/>
</dbReference>
<dbReference type="Gene3D" id="1.10.10.10">
    <property type="entry name" value="Winged helix-like DNA-binding domain superfamily/Winged helix DNA-binding domain"/>
    <property type="match status" value="1"/>
</dbReference>
<evidence type="ECO:0000313" key="10">
    <source>
        <dbReference type="Proteomes" id="UP000256485"/>
    </source>
</evidence>
<proteinExistence type="inferred from homology"/>
<protein>
    <submittedName>
        <fullName evidence="9">RNA polymerase ECF family sigma subunit</fullName>
    </submittedName>
</protein>
<dbReference type="GO" id="GO:0006352">
    <property type="term" value="P:DNA-templated transcription initiation"/>
    <property type="evidence" value="ECO:0007669"/>
    <property type="project" value="InterPro"/>
</dbReference>
<dbReference type="InterPro" id="IPR036388">
    <property type="entry name" value="WH-like_DNA-bd_sf"/>
</dbReference>
<keyword evidence="4" id="KW-0731">Sigma factor</keyword>
<sequence>MPVSDDVLAERFAEHRGHLLGVAYRLTGIVADAEDAVQEAWLRLSRLDPAARDAIEDLRAWLTTVVGRICLDRIRSAAAQREHYVGPWLPEPIVSPLTPTAEASRDPLEEVVRNDGVRMAALVVLDRLTPEQRVAFVLHDAFGVPFAEIAEILGCSSAAARQHASRARRLVAEAEPPPRIELAAQQRVLTAFLAALSSGDVAEVVRLLHPDVELIGDGGGKERTALRVVSGADNVARFLLGLVRRYGDEGLELARPVLVNGDLGFILGTEPTGDGREAMTPRVSTFAFRGDRLAAIYDIVNPDKLTRVRFDKLS</sequence>
<dbReference type="InterPro" id="IPR013249">
    <property type="entry name" value="RNA_pol_sigma70_r4_t2"/>
</dbReference>
<dbReference type="Pfam" id="PF04542">
    <property type="entry name" value="Sigma70_r2"/>
    <property type="match status" value="1"/>
</dbReference>
<dbReference type="RefSeq" id="WP_115851903.1">
    <property type="nucleotide sequence ID" value="NZ_QTUC01000001.1"/>
</dbReference>
<dbReference type="EMBL" id="QTUC01000001">
    <property type="protein sequence ID" value="REF36106.1"/>
    <property type="molecule type" value="Genomic_DNA"/>
</dbReference>
<accession>A0A3D9V409</accession>
<evidence type="ECO:0000259" key="7">
    <source>
        <dbReference type="Pfam" id="PF08281"/>
    </source>
</evidence>
<dbReference type="InterPro" id="IPR014284">
    <property type="entry name" value="RNA_pol_sigma-70_dom"/>
</dbReference>
<dbReference type="InterPro" id="IPR032710">
    <property type="entry name" value="NTF2-like_dom_sf"/>
</dbReference>
<reference evidence="9 10" key="1">
    <citation type="submission" date="2018-08" db="EMBL/GenBank/DDBJ databases">
        <title>Sequencing the genomes of 1000 actinobacteria strains.</title>
        <authorList>
            <person name="Klenk H.-P."/>
        </authorList>
    </citation>
    <scope>NUCLEOTIDE SEQUENCE [LARGE SCALE GENOMIC DNA]</scope>
    <source>
        <strain evidence="9 10">DSM 22891</strain>
    </source>
</reference>
<dbReference type="NCBIfam" id="NF007214">
    <property type="entry name" value="PRK09636.1"/>
    <property type="match status" value="1"/>
</dbReference>
<dbReference type="Gene3D" id="1.10.1740.10">
    <property type="match status" value="1"/>
</dbReference>
<dbReference type="Proteomes" id="UP000256485">
    <property type="component" value="Unassembled WGS sequence"/>
</dbReference>
<dbReference type="InterPro" id="IPR007627">
    <property type="entry name" value="RNA_pol_sigma70_r2"/>
</dbReference>
<dbReference type="InterPro" id="IPR013324">
    <property type="entry name" value="RNA_pol_sigma_r3/r4-like"/>
</dbReference>
<dbReference type="SUPFAM" id="SSF88659">
    <property type="entry name" value="Sigma3 and sigma4 domains of RNA polymerase sigma factors"/>
    <property type="match status" value="1"/>
</dbReference>
<evidence type="ECO:0000256" key="4">
    <source>
        <dbReference type="ARBA" id="ARBA00023082"/>
    </source>
</evidence>
<evidence type="ECO:0000259" key="8">
    <source>
        <dbReference type="Pfam" id="PF12680"/>
    </source>
</evidence>
<dbReference type="InterPro" id="IPR052704">
    <property type="entry name" value="ECF_Sigma-70_Domain"/>
</dbReference>
<keyword evidence="5" id="KW-0804">Transcription</keyword>
<dbReference type="SUPFAM" id="SSF54427">
    <property type="entry name" value="NTF2-like"/>
    <property type="match status" value="1"/>
</dbReference>
<dbReference type="Pfam" id="PF08281">
    <property type="entry name" value="Sigma70_r4_2"/>
    <property type="match status" value="1"/>
</dbReference>
<keyword evidence="10" id="KW-1185">Reference proteome</keyword>
<feature type="domain" description="RNA polymerase sigma factor 70 region 4 type 2" evidence="7">
    <location>
        <begin position="121"/>
        <end position="169"/>
    </location>
</feature>
<dbReference type="InterPro" id="IPR037401">
    <property type="entry name" value="SnoaL-like"/>
</dbReference>
<dbReference type="OrthoDB" id="3211555at2"/>
<gene>
    <name evidence="9" type="ORF">DFJ64_1505</name>
</gene>
<feature type="domain" description="RNA polymerase sigma-70 region 2" evidence="6">
    <location>
        <begin position="12"/>
        <end position="78"/>
    </location>
</feature>
<name>A0A3D9V409_THECX</name>
<dbReference type="GO" id="GO:0016987">
    <property type="term" value="F:sigma factor activity"/>
    <property type="evidence" value="ECO:0007669"/>
    <property type="project" value="UniProtKB-KW"/>
</dbReference>
<dbReference type="PANTHER" id="PTHR30173:SF43">
    <property type="entry name" value="ECF RNA POLYMERASE SIGMA FACTOR SIGI-RELATED"/>
    <property type="match status" value="1"/>
</dbReference>
<feature type="domain" description="SnoaL-like" evidence="8">
    <location>
        <begin position="190"/>
        <end position="295"/>
    </location>
</feature>